<feature type="region of interest" description="Disordered" evidence="1">
    <location>
        <begin position="197"/>
        <end position="219"/>
    </location>
</feature>
<feature type="region of interest" description="Disordered" evidence="1">
    <location>
        <begin position="41"/>
        <end position="60"/>
    </location>
</feature>
<dbReference type="AlphaFoldDB" id="A0ABD1A6Q3"/>
<dbReference type="InterPro" id="IPR001005">
    <property type="entry name" value="SANT/Myb"/>
</dbReference>
<evidence type="ECO:0000313" key="4">
    <source>
        <dbReference type="Proteomes" id="UP001558713"/>
    </source>
</evidence>
<accession>A0ABD1A6Q3</accession>
<evidence type="ECO:0000256" key="1">
    <source>
        <dbReference type="SAM" id="MobiDB-lite"/>
    </source>
</evidence>
<dbReference type="PANTHER" id="PTHR45023:SF4">
    <property type="entry name" value="GLYCINE-RICH PROTEIN-RELATED"/>
    <property type="match status" value="1"/>
</dbReference>
<feature type="compositionally biased region" description="Low complexity" evidence="1">
    <location>
        <begin position="48"/>
        <end position="59"/>
    </location>
</feature>
<gene>
    <name evidence="3" type="ORF">V5N11_011141</name>
</gene>
<dbReference type="PANTHER" id="PTHR45023">
    <property type="match status" value="1"/>
</dbReference>
<evidence type="ECO:0000313" key="3">
    <source>
        <dbReference type="EMBL" id="KAL1199514.1"/>
    </source>
</evidence>
<dbReference type="PROSITE" id="PS50090">
    <property type="entry name" value="MYB_LIKE"/>
    <property type="match status" value="1"/>
</dbReference>
<organism evidence="3 4">
    <name type="scientific">Cardamine amara subsp. amara</name>
    <dbReference type="NCBI Taxonomy" id="228776"/>
    <lineage>
        <taxon>Eukaryota</taxon>
        <taxon>Viridiplantae</taxon>
        <taxon>Streptophyta</taxon>
        <taxon>Embryophyta</taxon>
        <taxon>Tracheophyta</taxon>
        <taxon>Spermatophyta</taxon>
        <taxon>Magnoliopsida</taxon>
        <taxon>eudicotyledons</taxon>
        <taxon>Gunneridae</taxon>
        <taxon>Pentapetalae</taxon>
        <taxon>rosids</taxon>
        <taxon>malvids</taxon>
        <taxon>Brassicales</taxon>
        <taxon>Brassicaceae</taxon>
        <taxon>Cardamineae</taxon>
        <taxon>Cardamine</taxon>
    </lineage>
</organism>
<sequence>MDSPNPFDDSSGYVNLLNSQQDYLFPPSVAVGSSAVPLFSSPFPNDPTQPEATTPEAATVRGRRNWSPTEDVVLISGWLNTSKDALIGNEQKAEAFWKRIAAYFAASPKLVGLPSRKPGNCKQRWAKINDQVSKFVGCLHAANAQKASGQNDNDVMKVANEIYLNDHGAKFTLEHCWRELRNDQKWCLASSQTNHVKSKRRKLDDGSQTSQQSSSCNVDECQSRPLGVKAAKGKGNRSTKSVEQGDKNLTQFQSMWEIKKQDLALKDKLSDKKLLDTLLSKTEPLTEMEMTLKEKLISDMLTG</sequence>
<name>A0ABD1A6Q3_CARAN</name>
<dbReference type="EMBL" id="JBANAX010000642">
    <property type="protein sequence ID" value="KAL1199514.1"/>
    <property type="molecule type" value="Genomic_DNA"/>
</dbReference>
<dbReference type="Gene3D" id="1.10.10.60">
    <property type="entry name" value="Homeodomain-like"/>
    <property type="match status" value="1"/>
</dbReference>
<feature type="domain" description="Myb-like" evidence="2">
    <location>
        <begin position="63"/>
        <end position="129"/>
    </location>
</feature>
<comment type="caution">
    <text evidence="3">The sequence shown here is derived from an EMBL/GenBank/DDBJ whole genome shotgun (WGS) entry which is preliminary data.</text>
</comment>
<protein>
    <submittedName>
        <fullName evidence="3">Glutathione S-transferase T3</fullName>
    </submittedName>
</protein>
<keyword evidence="4" id="KW-1185">Reference proteome</keyword>
<proteinExistence type="predicted"/>
<dbReference type="Proteomes" id="UP001558713">
    <property type="component" value="Unassembled WGS sequence"/>
</dbReference>
<evidence type="ECO:0000259" key="2">
    <source>
        <dbReference type="PROSITE" id="PS50090"/>
    </source>
</evidence>
<reference evidence="3 4" key="1">
    <citation type="submission" date="2024-04" db="EMBL/GenBank/DDBJ databases">
        <title>Genome assembly C_amara_ONT_v2.</title>
        <authorList>
            <person name="Yant L."/>
            <person name="Moore C."/>
            <person name="Slenker M."/>
        </authorList>
    </citation>
    <scope>NUCLEOTIDE SEQUENCE [LARGE SCALE GENOMIC DNA]</scope>
    <source>
        <tissue evidence="3">Leaf</tissue>
    </source>
</reference>